<dbReference type="STRING" id="498761.HM1_2486"/>
<gene>
    <name evidence="1" type="ORF">HM1_2486</name>
</gene>
<evidence type="ECO:0000313" key="1">
    <source>
        <dbReference type="EMBL" id="ABZ85035.1"/>
    </source>
</evidence>
<dbReference type="AlphaFoldDB" id="B0TAI5"/>
<dbReference type="HOGENOM" id="CLU_2879710_0_0_9"/>
<dbReference type="EMBL" id="CP000930">
    <property type="protein sequence ID" value="ABZ85035.1"/>
    <property type="molecule type" value="Genomic_DNA"/>
</dbReference>
<proteinExistence type="predicted"/>
<sequence length="63" mass="7309">MKFHRHSHPSFILSRKRIQPLIQSFFEEDGTGSPGTVSMRWAGIHMIRYGVLITEENLLREVA</sequence>
<reference evidence="1 2" key="1">
    <citation type="journal article" date="2008" name="J. Bacteriol.">
        <title>The genome of Heliobacterium modesticaldum, a phototrophic representative of the Firmicutes containing the simplest photosynthetic apparatus.</title>
        <authorList>
            <person name="Sattley W.M."/>
            <person name="Madigan M.T."/>
            <person name="Swingley W.D."/>
            <person name="Cheung P.C."/>
            <person name="Clocksin K.M."/>
            <person name="Conrad A.L."/>
            <person name="Dejesa L.C."/>
            <person name="Honchak B.M."/>
            <person name="Jung D.O."/>
            <person name="Karbach L.E."/>
            <person name="Kurdoglu A."/>
            <person name="Lahiri S."/>
            <person name="Mastrian S.D."/>
            <person name="Page L.E."/>
            <person name="Taylor H.L."/>
            <person name="Wang Z.T."/>
            <person name="Raymond J."/>
            <person name="Chen M."/>
            <person name="Blankenship R.E."/>
            <person name="Touchman J.W."/>
        </authorList>
    </citation>
    <scope>NUCLEOTIDE SEQUENCE [LARGE SCALE GENOMIC DNA]</scope>
    <source>
        <strain evidence="2">ATCC 51547 / Ice1</strain>
    </source>
</reference>
<name>B0TAI5_HELMI</name>
<keyword evidence="2" id="KW-1185">Reference proteome</keyword>
<dbReference type="Proteomes" id="UP000008550">
    <property type="component" value="Chromosome"/>
</dbReference>
<evidence type="ECO:0000313" key="2">
    <source>
        <dbReference type="Proteomes" id="UP000008550"/>
    </source>
</evidence>
<accession>B0TAI5</accession>
<protein>
    <submittedName>
        <fullName evidence="1">Uncharacterized protein</fullName>
    </submittedName>
</protein>
<organism evidence="1 2">
    <name type="scientific">Heliobacterium modesticaldum (strain ATCC 51547 / Ice1)</name>
    <dbReference type="NCBI Taxonomy" id="498761"/>
    <lineage>
        <taxon>Bacteria</taxon>
        <taxon>Bacillati</taxon>
        <taxon>Bacillota</taxon>
        <taxon>Clostridia</taxon>
        <taxon>Eubacteriales</taxon>
        <taxon>Heliobacteriaceae</taxon>
        <taxon>Heliomicrobium</taxon>
    </lineage>
</organism>
<dbReference type="KEGG" id="hmo:HM1_2486"/>